<dbReference type="FunFam" id="3.40.50.2000:FF:000019">
    <property type="entry name" value="Glycosyltransferase"/>
    <property type="match status" value="1"/>
</dbReference>
<sequence>MEKHEADEKTHIVIIPFPVQGHINPMLQFSKRLASKGLRVTLLTTTSNKESLQSETNGVIVESISNNLDVASIEALVDRFKTVASQSLPEIIAKYGASGYPVSCLVYDSVMPWALDIAKQLGLTGASFFTQACAVGAIYCNIQRGLLSLPLEGTTVSIAGLPTLSISDLPSFVYDRESYPSLVDRVLDRFSNVDQADWIFFNTFDHLEEEVVNWMASQWPIKTIGPTIPSMYLDKRLTDDKDYGLSLFKPDAAACMNWLDNKQIGSVVYVSFGSLANLGEEQMDELACGLMRSNNYFLWVVRASEGSKLPSNLKAETSEKGLVVNWCPQLEVLSHQAVGCFMTHCGWNSTLEALSLGVPMVAMPQWTDQTTNAKFVVDVWQAGVRVKVNEKGIVGREEIEVCIKEVMEGERGKELKRNAVKWKVLAKEAVDEGGSSDKNIEDFVSKILCT</sequence>
<feature type="domain" description="Glycosyltransferase N-terminal" evidence="6">
    <location>
        <begin position="9"/>
        <end position="59"/>
    </location>
</feature>
<name>A0A5J5API2_9ASTE</name>
<reference evidence="7 8" key="1">
    <citation type="submission" date="2019-09" db="EMBL/GenBank/DDBJ databases">
        <title>A chromosome-level genome assembly of the Chinese tupelo Nyssa sinensis.</title>
        <authorList>
            <person name="Yang X."/>
            <person name="Kang M."/>
            <person name="Yang Y."/>
            <person name="Xiong H."/>
            <person name="Wang M."/>
            <person name="Zhang Z."/>
            <person name="Wang Z."/>
            <person name="Wu H."/>
            <person name="Ma T."/>
            <person name="Liu J."/>
            <person name="Xi Z."/>
        </authorList>
    </citation>
    <scope>NUCLEOTIDE SEQUENCE [LARGE SCALE GENOMIC DNA]</scope>
    <source>
        <strain evidence="7">J267</strain>
        <tissue evidence="7">Leaf</tissue>
    </source>
</reference>
<dbReference type="PANTHER" id="PTHR11926:SF1560">
    <property type="entry name" value="UDP-GLYCOSYLTRANSFERASE 74E1-RELATED"/>
    <property type="match status" value="1"/>
</dbReference>
<dbReference type="CDD" id="cd03784">
    <property type="entry name" value="GT1_Gtf-like"/>
    <property type="match status" value="1"/>
</dbReference>
<evidence type="ECO:0000256" key="4">
    <source>
        <dbReference type="RuleBase" id="RU003718"/>
    </source>
</evidence>
<keyword evidence="2 4" id="KW-0328">Glycosyltransferase</keyword>
<dbReference type="SUPFAM" id="SSF53756">
    <property type="entry name" value="UDP-Glycosyltransferase/glycogen phosphorylase"/>
    <property type="match status" value="1"/>
</dbReference>
<keyword evidence="8" id="KW-1185">Reference proteome</keyword>
<accession>A0A5J5API2</accession>
<dbReference type="PROSITE" id="PS00375">
    <property type="entry name" value="UDPGT"/>
    <property type="match status" value="1"/>
</dbReference>
<dbReference type="AlphaFoldDB" id="A0A5J5API2"/>
<dbReference type="Proteomes" id="UP000325577">
    <property type="component" value="Linkage Group LG2"/>
</dbReference>
<evidence type="ECO:0000256" key="1">
    <source>
        <dbReference type="ARBA" id="ARBA00009995"/>
    </source>
</evidence>
<evidence type="ECO:0000256" key="2">
    <source>
        <dbReference type="ARBA" id="ARBA00022676"/>
    </source>
</evidence>
<dbReference type="Gene3D" id="3.40.50.2000">
    <property type="entry name" value="Glycogen Phosphorylase B"/>
    <property type="match status" value="2"/>
</dbReference>
<dbReference type="EMBL" id="CM018043">
    <property type="protein sequence ID" value="KAA8532159.1"/>
    <property type="molecule type" value="Genomic_DNA"/>
</dbReference>
<protein>
    <recommendedName>
        <fullName evidence="5">Glycosyltransferase</fullName>
        <ecNumber evidence="5">2.4.1.-</ecNumber>
    </recommendedName>
</protein>
<organism evidence="7 8">
    <name type="scientific">Nyssa sinensis</name>
    <dbReference type="NCBI Taxonomy" id="561372"/>
    <lineage>
        <taxon>Eukaryota</taxon>
        <taxon>Viridiplantae</taxon>
        <taxon>Streptophyta</taxon>
        <taxon>Embryophyta</taxon>
        <taxon>Tracheophyta</taxon>
        <taxon>Spermatophyta</taxon>
        <taxon>Magnoliopsida</taxon>
        <taxon>eudicotyledons</taxon>
        <taxon>Gunneridae</taxon>
        <taxon>Pentapetalae</taxon>
        <taxon>asterids</taxon>
        <taxon>Cornales</taxon>
        <taxon>Nyssaceae</taxon>
        <taxon>Nyssa</taxon>
    </lineage>
</organism>
<dbReference type="EC" id="2.4.1.-" evidence="5"/>
<dbReference type="GO" id="GO:0080044">
    <property type="term" value="F:quercetin 7-O-glucosyltransferase activity"/>
    <property type="evidence" value="ECO:0007669"/>
    <property type="project" value="TreeGrafter"/>
</dbReference>
<dbReference type="GO" id="GO:0080043">
    <property type="term" value="F:quercetin 3-O-glucosyltransferase activity"/>
    <property type="evidence" value="ECO:0007669"/>
    <property type="project" value="TreeGrafter"/>
</dbReference>
<keyword evidence="3 4" id="KW-0808">Transferase</keyword>
<evidence type="ECO:0000256" key="3">
    <source>
        <dbReference type="ARBA" id="ARBA00022679"/>
    </source>
</evidence>
<dbReference type="Pfam" id="PF00201">
    <property type="entry name" value="UDPGT"/>
    <property type="match status" value="1"/>
</dbReference>
<dbReference type="OrthoDB" id="5835829at2759"/>
<dbReference type="Pfam" id="PF26168">
    <property type="entry name" value="Glyco_transf_N"/>
    <property type="match status" value="1"/>
</dbReference>
<evidence type="ECO:0000259" key="6">
    <source>
        <dbReference type="Pfam" id="PF26168"/>
    </source>
</evidence>
<evidence type="ECO:0000313" key="8">
    <source>
        <dbReference type="Proteomes" id="UP000325577"/>
    </source>
</evidence>
<evidence type="ECO:0000313" key="7">
    <source>
        <dbReference type="EMBL" id="KAA8532159.1"/>
    </source>
</evidence>
<comment type="similarity">
    <text evidence="1 4">Belongs to the UDP-glycosyltransferase family.</text>
</comment>
<dbReference type="InterPro" id="IPR035595">
    <property type="entry name" value="UDP_glycos_trans_CS"/>
</dbReference>
<evidence type="ECO:0000256" key="5">
    <source>
        <dbReference type="RuleBase" id="RU362057"/>
    </source>
</evidence>
<dbReference type="InterPro" id="IPR002213">
    <property type="entry name" value="UDP_glucos_trans"/>
</dbReference>
<gene>
    <name evidence="7" type="ORF">F0562_006699</name>
</gene>
<dbReference type="PANTHER" id="PTHR11926">
    <property type="entry name" value="GLUCOSYL/GLUCURONOSYL TRANSFERASES"/>
    <property type="match status" value="1"/>
</dbReference>
<dbReference type="SMR" id="A0A5J5API2"/>
<dbReference type="FunFam" id="3.40.50.2000:FF:000057">
    <property type="entry name" value="Glycosyltransferase"/>
    <property type="match status" value="1"/>
</dbReference>
<proteinExistence type="inferred from homology"/>
<dbReference type="InterPro" id="IPR058980">
    <property type="entry name" value="Glyco_transf_N"/>
</dbReference>